<protein>
    <submittedName>
        <fullName evidence="2">Uncharacterized protein</fullName>
    </submittedName>
</protein>
<gene>
    <name evidence="2" type="ORF">MM415A02936_0006</name>
    <name evidence="1" type="ORF">MM415B00852_0029</name>
</gene>
<evidence type="ECO:0000313" key="1">
    <source>
        <dbReference type="EMBL" id="QJA61936.1"/>
    </source>
</evidence>
<dbReference type="AlphaFoldDB" id="A0A6M3JPC9"/>
<sequence length="105" mass="12060">MLKRFVDLDEKDREIIDAELTSGNIIDNSISCIVGNYGLCTDCRSFGIIQTDFSIVYSCCERFEIRLDLKNKITNCSGYSKRLEMSLWDMKELATIIENKEIVGF</sequence>
<organism evidence="2">
    <name type="scientific">viral metagenome</name>
    <dbReference type="NCBI Taxonomy" id="1070528"/>
    <lineage>
        <taxon>unclassified sequences</taxon>
        <taxon>metagenomes</taxon>
        <taxon>organismal metagenomes</taxon>
    </lineage>
</organism>
<dbReference type="EMBL" id="MT141921">
    <property type="protein sequence ID" value="QJA72059.1"/>
    <property type="molecule type" value="Genomic_DNA"/>
</dbReference>
<reference evidence="2" key="1">
    <citation type="submission" date="2020-03" db="EMBL/GenBank/DDBJ databases">
        <title>The deep terrestrial virosphere.</title>
        <authorList>
            <person name="Holmfeldt K."/>
            <person name="Nilsson E."/>
            <person name="Simone D."/>
            <person name="Lopez-Fernandez M."/>
            <person name="Wu X."/>
            <person name="de Brujin I."/>
            <person name="Lundin D."/>
            <person name="Andersson A."/>
            <person name="Bertilsson S."/>
            <person name="Dopson M."/>
        </authorList>
    </citation>
    <scope>NUCLEOTIDE SEQUENCE</scope>
    <source>
        <strain evidence="2">MM415A02936</strain>
        <strain evidence="1">MM415B00852</strain>
    </source>
</reference>
<proteinExistence type="predicted"/>
<name>A0A6M3JPC9_9ZZZZ</name>
<dbReference type="EMBL" id="MT141457">
    <property type="protein sequence ID" value="QJA61936.1"/>
    <property type="molecule type" value="Genomic_DNA"/>
</dbReference>
<evidence type="ECO:0000313" key="2">
    <source>
        <dbReference type="EMBL" id="QJA72059.1"/>
    </source>
</evidence>
<accession>A0A6M3JPC9</accession>